<keyword evidence="3" id="KW-1185">Reference proteome</keyword>
<protein>
    <submittedName>
        <fullName evidence="2">Uncharacterized protein</fullName>
    </submittedName>
</protein>
<feature type="compositionally biased region" description="Basic and acidic residues" evidence="1">
    <location>
        <begin position="40"/>
        <end position="56"/>
    </location>
</feature>
<reference evidence="2" key="1">
    <citation type="submission" date="2021-09" db="EMBL/GenBank/DDBJ databases">
        <authorList>
            <consortium name="AG Swart"/>
            <person name="Singh M."/>
            <person name="Singh A."/>
            <person name="Seah K."/>
            <person name="Emmerich C."/>
        </authorList>
    </citation>
    <scope>NUCLEOTIDE SEQUENCE</scope>
    <source>
        <strain evidence="2">ATCC30299</strain>
    </source>
</reference>
<gene>
    <name evidence="2" type="ORF">BSTOLATCC_MIC55641</name>
</gene>
<evidence type="ECO:0000313" key="3">
    <source>
        <dbReference type="Proteomes" id="UP001162131"/>
    </source>
</evidence>
<feature type="region of interest" description="Disordered" evidence="1">
    <location>
        <begin position="1"/>
        <end position="78"/>
    </location>
</feature>
<feature type="region of interest" description="Disordered" evidence="1">
    <location>
        <begin position="196"/>
        <end position="226"/>
    </location>
</feature>
<proteinExistence type="predicted"/>
<dbReference type="Proteomes" id="UP001162131">
    <property type="component" value="Unassembled WGS sequence"/>
</dbReference>
<evidence type="ECO:0000256" key="1">
    <source>
        <dbReference type="SAM" id="MobiDB-lite"/>
    </source>
</evidence>
<comment type="caution">
    <text evidence="2">The sequence shown here is derived from an EMBL/GenBank/DDBJ whole genome shotgun (WGS) entry which is preliminary data.</text>
</comment>
<name>A0AAU9K973_9CILI</name>
<organism evidence="2 3">
    <name type="scientific">Blepharisma stoltei</name>
    <dbReference type="NCBI Taxonomy" id="1481888"/>
    <lineage>
        <taxon>Eukaryota</taxon>
        <taxon>Sar</taxon>
        <taxon>Alveolata</taxon>
        <taxon>Ciliophora</taxon>
        <taxon>Postciliodesmatophora</taxon>
        <taxon>Heterotrichea</taxon>
        <taxon>Heterotrichida</taxon>
        <taxon>Blepharismidae</taxon>
        <taxon>Blepharisma</taxon>
    </lineage>
</organism>
<accession>A0AAU9K973</accession>
<dbReference type="AlphaFoldDB" id="A0AAU9K973"/>
<feature type="compositionally biased region" description="Polar residues" evidence="1">
    <location>
        <begin position="1"/>
        <end position="34"/>
    </location>
</feature>
<dbReference type="EMBL" id="CAJZBQ010000054">
    <property type="protein sequence ID" value="CAG9332189.1"/>
    <property type="molecule type" value="Genomic_DNA"/>
</dbReference>
<evidence type="ECO:0000313" key="2">
    <source>
        <dbReference type="EMBL" id="CAG9332189.1"/>
    </source>
</evidence>
<sequence length="282" mass="32098">MSLSKSFDSATIQDQVKISKNPSQHKSLLTSKSGASIYESDPKNKKESQNYNERLRSLSKPRHNYSDESGDEIGPGQYDTNDIYLSTNHRSPSVKIYKSHSPITKTKTENQSLYHPNFEIIQPSVPKPYFSKAEVKRLSFFEDLGYRSPGPKYMWNLPSAPSWKFGLNSHNHSQNRVKINQVEDLKQNNTKFGISLPPVVKGAQNSNNTRSTSSQDLPSSSHKFKIPGLNQSSTKAHLFEEYSAINSSGSHKYSFSKAKRDLNWKKLKGFKDNIRFFTKKLK</sequence>
<feature type="compositionally biased region" description="Low complexity" evidence="1">
    <location>
        <begin position="205"/>
        <end position="214"/>
    </location>
</feature>